<dbReference type="PANTHER" id="PTHR10629">
    <property type="entry name" value="CYTOSINE-SPECIFIC METHYLTRANSFERASE"/>
    <property type="match status" value="1"/>
</dbReference>
<dbReference type="AlphaFoldDB" id="A0A074JQY5"/>
<dbReference type="Gene3D" id="3.90.120.10">
    <property type="entry name" value="DNA Methylase, subunit A, domain 2"/>
    <property type="match status" value="1"/>
</dbReference>
<keyword evidence="2 7" id="KW-0489">Methyltransferase</keyword>
<dbReference type="PRINTS" id="PR00105">
    <property type="entry name" value="C5METTRFRASE"/>
</dbReference>
<dbReference type="InterPro" id="IPR029063">
    <property type="entry name" value="SAM-dependent_MTases_sf"/>
</dbReference>
<evidence type="ECO:0000256" key="5">
    <source>
        <dbReference type="ARBA" id="ARBA00022747"/>
    </source>
</evidence>
<proteinExistence type="inferred from homology"/>
<dbReference type="GO" id="GO:0003886">
    <property type="term" value="F:DNA (cytosine-5-)-methyltransferase activity"/>
    <property type="evidence" value="ECO:0007669"/>
    <property type="project" value="UniProtKB-EC"/>
</dbReference>
<dbReference type="EC" id="2.1.1.37" evidence="1"/>
<dbReference type="Proteomes" id="UP000027471">
    <property type="component" value="Unassembled WGS sequence"/>
</dbReference>
<keyword evidence="3 7" id="KW-0808">Transferase</keyword>
<evidence type="ECO:0000256" key="4">
    <source>
        <dbReference type="ARBA" id="ARBA00022691"/>
    </source>
</evidence>
<keyword evidence="5" id="KW-0680">Restriction system</keyword>
<dbReference type="GO" id="GO:0032259">
    <property type="term" value="P:methylation"/>
    <property type="evidence" value="ECO:0007669"/>
    <property type="project" value="UniProtKB-KW"/>
</dbReference>
<dbReference type="Gene3D" id="3.40.50.150">
    <property type="entry name" value="Vaccinia Virus protein VP39"/>
    <property type="match status" value="1"/>
</dbReference>
<evidence type="ECO:0000313" key="8">
    <source>
        <dbReference type="EMBL" id="KEO60031.1"/>
    </source>
</evidence>
<dbReference type="InterPro" id="IPR018117">
    <property type="entry name" value="C5_DNA_meth_AS"/>
</dbReference>
<feature type="active site" evidence="7">
    <location>
        <position position="96"/>
    </location>
</feature>
<evidence type="ECO:0000256" key="1">
    <source>
        <dbReference type="ARBA" id="ARBA00011975"/>
    </source>
</evidence>
<evidence type="ECO:0000256" key="7">
    <source>
        <dbReference type="PROSITE-ProRule" id="PRU01016"/>
    </source>
</evidence>
<dbReference type="OrthoDB" id="9813719at2"/>
<dbReference type="SUPFAM" id="SSF53335">
    <property type="entry name" value="S-adenosyl-L-methionine-dependent methyltransferases"/>
    <property type="match status" value="1"/>
</dbReference>
<accession>A0A074JQY5</accession>
<dbReference type="RefSeq" id="WP_051697169.1">
    <property type="nucleotide sequence ID" value="NZ_AUNB01000025.1"/>
</dbReference>
<dbReference type="GO" id="GO:0044027">
    <property type="term" value="P:negative regulation of gene expression via chromosomal CpG island methylation"/>
    <property type="evidence" value="ECO:0007669"/>
    <property type="project" value="TreeGrafter"/>
</dbReference>
<gene>
    <name evidence="8" type="ORF">DT23_15005</name>
</gene>
<dbReference type="PROSITE" id="PS00094">
    <property type="entry name" value="C5_MTASE_1"/>
    <property type="match status" value="1"/>
</dbReference>
<evidence type="ECO:0000256" key="6">
    <source>
        <dbReference type="ARBA" id="ARBA00047422"/>
    </source>
</evidence>
<comment type="catalytic activity">
    <reaction evidence="6">
        <text>a 2'-deoxycytidine in DNA + S-adenosyl-L-methionine = a 5-methyl-2'-deoxycytidine in DNA + S-adenosyl-L-homocysteine + H(+)</text>
        <dbReference type="Rhea" id="RHEA:13681"/>
        <dbReference type="Rhea" id="RHEA-COMP:11369"/>
        <dbReference type="Rhea" id="RHEA-COMP:11370"/>
        <dbReference type="ChEBI" id="CHEBI:15378"/>
        <dbReference type="ChEBI" id="CHEBI:57856"/>
        <dbReference type="ChEBI" id="CHEBI:59789"/>
        <dbReference type="ChEBI" id="CHEBI:85452"/>
        <dbReference type="ChEBI" id="CHEBI:85454"/>
        <dbReference type="EC" id="2.1.1.37"/>
    </reaction>
</comment>
<protein>
    <recommendedName>
        <fullName evidence="1">DNA (cytosine-5-)-methyltransferase</fullName>
        <ecNumber evidence="1">2.1.1.37</ecNumber>
    </recommendedName>
</protein>
<comment type="similarity">
    <text evidence="7">Belongs to the class I-like SAM-binding methyltransferase superfamily. C5-methyltransferase family.</text>
</comment>
<dbReference type="STRING" id="1353528.DT23_15005"/>
<dbReference type="GO" id="GO:0009307">
    <property type="term" value="P:DNA restriction-modification system"/>
    <property type="evidence" value="ECO:0007669"/>
    <property type="project" value="UniProtKB-KW"/>
</dbReference>
<name>A0A074JQY5_9RHOB</name>
<dbReference type="PROSITE" id="PS51679">
    <property type="entry name" value="SAM_MT_C5"/>
    <property type="match status" value="1"/>
</dbReference>
<sequence length="405" mass="45754">MSSKQPVKSLTRKSVELFAGAGGLGIGLAQAGFIPQMVVEYNKWCCDTLRDNHRILGEDDLSNGKHPWGVVEGDVREIDFTPMAGKLDLISGGPPCQPFSLGGRHRAFDDARDMFPQAVRAVREARPRAFVFENVKGLTRASFLNYFEYVKLQMEHPELVARSDEEWPDHLRRLEQHHTSTRRPGLHYQVVTKLLNSANYGVPQKRERVLFVGFRDDVDARWSFGPGDFTQEALVWDQLFGDYWERHSVAQKDRVLEGRALQLSKRLSLEEKPESLPWRTIRDSIGDLPDPEKSRTSQKILDHRFQPNAKVYAGHTGSYLDEPSKTLKAGVHGVPGGENMLRRADGSVRYFTVREGARIQTFPDGYKFHGAWSECMRQLGNAVPAELARVVGESVADRLNESKVA</sequence>
<evidence type="ECO:0000256" key="3">
    <source>
        <dbReference type="ARBA" id="ARBA00022679"/>
    </source>
</evidence>
<dbReference type="EMBL" id="AUNB01000025">
    <property type="protein sequence ID" value="KEO60031.1"/>
    <property type="molecule type" value="Genomic_DNA"/>
</dbReference>
<keyword evidence="9" id="KW-1185">Reference proteome</keyword>
<dbReference type="GO" id="GO:0003677">
    <property type="term" value="F:DNA binding"/>
    <property type="evidence" value="ECO:0007669"/>
    <property type="project" value="TreeGrafter"/>
</dbReference>
<organism evidence="8 9">
    <name type="scientific">Thioclava indica</name>
    <dbReference type="NCBI Taxonomy" id="1353528"/>
    <lineage>
        <taxon>Bacteria</taxon>
        <taxon>Pseudomonadati</taxon>
        <taxon>Pseudomonadota</taxon>
        <taxon>Alphaproteobacteria</taxon>
        <taxon>Rhodobacterales</taxon>
        <taxon>Paracoccaceae</taxon>
        <taxon>Thioclava</taxon>
    </lineage>
</organism>
<dbReference type="InterPro" id="IPR050390">
    <property type="entry name" value="C5-Methyltransferase"/>
</dbReference>
<dbReference type="Pfam" id="PF00145">
    <property type="entry name" value="DNA_methylase"/>
    <property type="match status" value="2"/>
</dbReference>
<dbReference type="eggNOG" id="COG0270">
    <property type="taxonomic scope" value="Bacteria"/>
</dbReference>
<comment type="caution">
    <text evidence="8">The sequence shown here is derived from an EMBL/GenBank/DDBJ whole genome shotgun (WGS) entry which is preliminary data.</text>
</comment>
<evidence type="ECO:0000313" key="9">
    <source>
        <dbReference type="Proteomes" id="UP000027471"/>
    </source>
</evidence>
<evidence type="ECO:0000256" key="2">
    <source>
        <dbReference type="ARBA" id="ARBA00022603"/>
    </source>
</evidence>
<dbReference type="InterPro" id="IPR001525">
    <property type="entry name" value="C5_MeTfrase"/>
</dbReference>
<dbReference type="PANTHER" id="PTHR10629:SF52">
    <property type="entry name" value="DNA (CYTOSINE-5)-METHYLTRANSFERASE 1"/>
    <property type="match status" value="1"/>
</dbReference>
<reference evidence="8 9" key="1">
    <citation type="journal article" date="2015" name="Antonie Van Leeuwenhoek">
        <title>Thioclava indica sp. nov., isolated from surface seawater of the Indian Ocean.</title>
        <authorList>
            <person name="Liu Y."/>
            <person name="Lai Q."/>
            <person name="Du J."/>
            <person name="Xu H."/>
            <person name="Jiang L."/>
            <person name="Shao Z."/>
        </authorList>
    </citation>
    <scope>NUCLEOTIDE SEQUENCE [LARGE SCALE GENOMIC DNA]</scope>
    <source>
        <strain evidence="8 9">DT23-4</strain>
    </source>
</reference>
<keyword evidence="4 7" id="KW-0949">S-adenosyl-L-methionine</keyword>